<gene>
    <name evidence="2" type="ORF">JJQ58_07025</name>
</gene>
<keyword evidence="1" id="KW-1133">Transmembrane helix</keyword>
<evidence type="ECO:0000256" key="1">
    <source>
        <dbReference type="SAM" id="Phobius"/>
    </source>
</evidence>
<name>A0ABS5MMU3_9STAP</name>
<evidence type="ECO:0000313" key="2">
    <source>
        <dbReference type="EMBL" id="MBS3697216.1"/>
    </source>
</evidence>
<keyword evidence="1" id="KW-0812">Transmembrane</keyword>
<sequence length="178" mass="20589">MVIIFAWAFLEAIIFFIIPDVALTYYAMKQKSKFKILLANIIAITGAVVGGVIVYIISIQHLTFLESVMLKIPGIHEYMFEHVMTSLEDKGVLGLIEAPLFGVPYKLYAMLSYQQGISFFTFVVISFFARLLRFILTSYIAYFLSHIIFKNLNQYLKVSMWLIVWIIVYIIYFSIHSI</sequence>
<feature type="transmembrane region" description="Helical" evidence="1">
    <location>
        <begin position="37"/>
        <end position="57"/>
    </location>
</feature>
<reference evidence="2 3" key="1">
    <citation type="submission" date="2021-05" db="EMBL/GenBank/DDBJ databases">
        <title>Staphylococcus fleurettii isolated from lake water in First Nation community in Manitoba, Canada.</title>
        <authorList>
            <person name="Bashar S."/>
            <person name="Murdock A."/>
            <person name="Patidar R."/>
            <person name="Golding G."/>
            <person name="Farenhorst A."/>
            <person name="Kumar A."/>
        </authorList>
    </citation>
    <scope>NUCLEOTIDE SEQUENCE [LARGE SCALE GENOMIC DNA]</scope>
    <source>
        <strain evidence="2 3">SF002</strain>
    </source>
</reference>
<feature type="transmembrane region" description="Helical" evidence="1">
    <location>
        <begin position="6"/>
        <end position="25"/>
    </location>
</feature>
<proteinExistence type="predicted"/>
<evidence type="ECO:0000313" key="3">
    <source>
        <dbReference type="Proteomes" id="UP000681586"/>
    </source>
</evidence>
<protein>
    <recommendedName>
        <fullName evidence="4">Membrane protein YqaA with SNARE-associated domain</fullName>
    </recommendedName>
</protein>
<keyword evidence="3" id="KW-1185">Reference proteome</keyword>
<organism evidence="2 3">
    <name type="scientific">Mammaliicoccus fleurettii</name>
    <dbReference type="NCBI Taxonomy" id="150056"/>
    <lineage>
        <taxon>Bacteria</taxon>
        <taxon>Bacillati</taxon>
        <taxon>Bacillota</taxon>
        <taxon>Bacilli</taxon>
        <taxon>Bacillales</taxon>
        <taxon>Staphylococcaceae</taxon>
        <taxon>Mammaliicoccus</taxon>
    </lineage>
</organism>
<feature type="transmembrane region" description="Helical" evidence="1">
    <location>
        <begin position="155"/>
        <end position="175"/>
    </location>
</feature>
<dbReference type="RefSeq" id="WP_107509018.1">
    <property type="nucleotide sequence ID" value="NZ_JAEPSA010000004.1"/>
</dbReference>
<feature type="transmembrane region" description="Helical" evidence="1">
    <location>
        <begin position="117"/>
        <end position="143"/>
    </location>
</feature>
<keyword evidence="1" id="KW-0472">Membrane</keyword>
<dbReference type="EMBL" id="JAGXBM010000008">
    <property type="protein sequence ID" value="MBS3697216.1"/>
    <property type="molecule type" value="Genomic_DNA"/>
</dbReference>
<dbReference type="Proteomes" id="UP000681586">
    <property type="component" value="Unassembled WGS sequence"/>
</dbReference>
<evidence type="ECO:0008006" key="4">
    <source>
        <dbReference type="Google" id="ProtNLM"/>
    </source>
</evidence>
<comment type="caution">
    <text evidence="2">The sequence shown here is derived from an EMBL/GenBank/DDBJ whole genome shotgun (WGS) entry which is preliminary data.</text>
</comment>
<accession>A0ABS5MMU3</accession>